<dbReference type="AlphaFoldDB" id="A0A429Z7S5"/>
<keyword evidence="2" id="KW-0689">Ribosomal protein</keyword>
<dbReference type="SUPFAM" id="SSF55315">
    <property type="entry name" value="L30e-like"/>
    <property type="match status" value="1"/>
</dbReference>
<feature type="domain" description="Ribosomal protein eL8/eL30/eS12/Gadd45" evidence="1">
    <location>
        <begin position="7"/>
        <end position="88"/>
    </location>
</feature>
<keyword evidence="2" id="KW-0687">Ribonucleoprotein</keyword>
<dbReference type="RefSeq" id="WP_125942367.1">
    <property type="nucleotide sequence ID" value="NZ_PXZH01000001.1"/>
</dbReference>
<dbReference type="Pfam" id="PF01248">
    <property type="entry name" value="Ribosomal_L7Ae"/>
    <property type="match status" value="1"/>
</dbReference>
<name>A0A429Z7S5_9ENTE</name>
<organism evidence="2 3">
    <name type="scientific">Vagococcus humatus</name>
    <dbReference type="NCBI Taxonomy" id="1889241"/>
    <lineage>
        <taxon>Bacteria</taxon>
        <taxon>Bacillati</taxon>
        <taxon>Bacillota</taxon>
        <taxon>Bacilli</taxon>
        <taxon>Lactobacillales</taxon>
        <taxon>Enterococcaceae</taxon>
        <taxon>Vagococcus</taxon>
    </lineage>
</organism>
<proteinExistence type="predicted"/>
<dbReference type="Proteomes" id="UP000277864">
    <property type="component" value="Unassembled WGS sequence"/>
</dbReference>
<evidence type="ECO:0000259" key="1">
    <source>
        <dbReference type="Pfam" id="PF01248"/>
    </source>
</evidence>
<comment type="caution">
    <text evidence="2">The sequence shown here is derived from an EMBL/GenBank/DDBJ whole genome shotgun (WGS) entry which is preliminary data.</text>
</comment>
<dbReference type="InterPro" id="IPR004038">
    <property type="entry name" value="Ribosomal_eL8/eL30/eS12/Gad45"/>
</dbReference>
<reference evidence="2 3" key="1">
    <citation type="submission" date="2018-03" db="EMBL/GenBank/DDBJ databases">
        <authorList>
            <person name="Gulvik C.A."/>
        </authorList>
    </citation>
    <scope>NUCLEOTIDE SEQUENCE [LARGE SCALE GENOMIC DNA]</scope>
    <source>
        <strain evidence="2 3">JCM 31581</strain>
    </source>
</reference>
<dbReference type="OrthoDB" id="9794863at2"/>
<evidence type="ECO:0000313" key="3">
    <source>
        <dbReference type="Proteomes" id="UP000277864"/>
    </source>
</evidence>
<dbReference type="Gene3D" id="3.30.1330.30">
    <property type="match status" value="1"/>
</dbReference>
<evidence type="ECO:0000313" key="2">
    <source>
        <dbReference type="EMBL" id="RST89757.1"/>
    </source>
</evidence>
<keyword evidence="3" id="KW-1185">Reference proteome</keyword>
<dbReference type="NCBIfam" id="NF005585">
    <property type="entry name" value="PRK07283.1"/>
    <property type="match status" value="1"/>
</dbReference>
<dbReference type="GO" id="GO:0005840">
    <property type="term" value="C:ribosome"/>
    <property type="evidence" value="ECO:0007669"/>
    <property type="project" value="UniProtKB-KW"/>
</dbReference>
<gene>
    <name evidence="2" type="ORF">C7P63_01375</name>
</gene>
<accession>A0A429Z7S5</accession>
<dbReference type="InterPro" id="IPR029064">
    <property type="entry name" value="Ribosomal_eL30-like_sf"/>
</dbReference>
<protein>
    <submittedName>
        <fullName evidence="2">50S ribosomal protein L7</fullName>
    </submittedName>
</protein>
<sequence length="99" mass="11064">MTNEQRILNLIGLALRARKIVTGEEFVIKEIQSNRANMVFLASDASPSTQKKIQNKCTYYNVPCVTLFTTEQLSQAMGKPRKSCALCDAGFAKKVHELI</sequence>
<dbReference type="EMBL" id="PXZH01000001">
    <property type="protein sequence ID" value="RST89757.1"/>
    <property type="molecule type" value="Genomic_DNA"/>
</dbReference>